<proteinExistence type="inferred from homology"/>
<dbReference type="AlphaFoldDB" id="A0A1C7LSV0"/>
<dbReference type="Pfam" id="PF05071">
    <property type="entry name" value="NDUFA12"/>
    <property type="match status" value="1"/>
</dbReference>
<gene>
    <name evidence="3" type="primary">Ndufaf2</name>
    <name evidence="3" type="ORF">A0H81_12488</name>
</gene>
<keyword evidence="4" id="KW-1185">Reference proteome</keyword>
<accession>A0A1C7LSV0</accession>
<dbReference type="STRING" id="5627.A0A1C7LSV0"/>
<dbReference type="EMBL" id="LUGG01000023">
    <property type="protein sequence ID" value="OBZ67608.1"/>
    <property type="molecule type" value="Genomic_DNA"/>
</dbReference>
<dbReference type="GO" id="GO:0045271">
    <property type="term" value="C:respiratory chain complex I"/>
    <property type="evidence" value="ECO:0007669"/>
    <property type="project" value="InterPro"/>
</dbReference>
<name>A0A1C7LSV0_GRIFR</name>
<dbReference type="GO" id="GO:0005739">
    <property type="term" value="C:mitochondrion"/>
    <property type="evidence" value="ECO:0007669"/>
    <property type="project" value="TreeGrafter"/>
</dbReference>
<evidence type="ECO:0000313" key="3">
    <source>
        <dbReference type="EMBL" id="OBZ67608.1"/>
    </source>
</evidence>
<dbReference type="Proteomes" id="UP000092993">
    <property type="component" value="Unassembled WGS sequence"/>
</dbReference>
<feature type="compositionally biased region" description="Low complexity" evidence="2">
    <location>
        <begin position="111"/>
        <end position="123"/>
    </location>
</feature>
<protein>
    <submittedName>
        <fullName evidence="3">Mimitin, mitochondrial</fullName>
    </submittedName>
</protein>
<feature type="region of interest" description="Disordered" evidence="2">
    <location>
        <begin position="108"/>
        <end position="164"/>
    </location>
</feature>
<dbReference type="PANTHER" id="PTHR32470:SF2">
    <property type="entry name" value="NADH DEHYDROGENASE [UBIQUINONE] 1 ALPHA SUBCOMPLEX ASSEMBLY FACTOR 2"/>
    <property type="match status" value="1"/>
</dbReference>
<evidence type="ECO:0000313" key="4">
    <source>
        <dbReference type="Proteomes" id="UP000092993"/>
    </source>
</evidence>
<dbReference type="GO" id="GO:0032981">
    <property type="term" value="P:mitochondrial respiratory chain complex I assembly"/>
    <property type="evidence" value="ECO:0007669"/>
    <property type="project" value="TreeGrafter"/>
</dbReference>
<evidence type="ECO:0000256" key="2">
    <source>
        <dbReference type="SAM" id="MobiDB-lite"/>
    </source>
</evidence>
<comment type="similarity">
    <text evidence="1">Belongs to the complex I NDUFA12 subunit family.</text>
</comment>
<sequence length="196" mass="22396">MSFLSRLWQSLRRPTHLVGRDLEGNRFFEYPGVSGDPRRTRRVVKYKHGHEISDFVSGSKRLPVQWTSWLTHTRHHPPTLEELHTDLERQRNILVRVAMIEARDREEAAQHHIAASQHAASQALVESPQVPDIPDVHLEEDTSSDTEVESRSNAERPSRAPDQSKNLSYADILGMGARLMLSCIVFTVRCSRLSCL</sequence>
<dbReference type="InterPro" id="IPR052618">
    <property type="entry name" value="ComplexI_NDUFA12"/>
</dbReference>
<comment type="caution">
    <text evidence="3">The sequence shown here is derived from an EMBL/GenBank/DDBJ whole genome shotgun (WGS) entry which is preliminary data.</text>
</comment>
<feature type="compositionally biased region" description="Basic and acidic residues" evidence="2">
    <location>
        <begin position="148"/>
        <end position="159"/>
    </location>
</feature>
<dbReference type="PANTHER" id="PTHR32470">
    <property type="entry name" value="ADH DEHYDROGENASE [UBIQUINONE] 1 ALPHA SUBCOMPLEX ASSEMBLY FACTOR 2"/>
    <property type="match status" value="1"/>
</dbReference>
<reference evidence="3 4" key="1">
    <citation type="submission" date="2016-03" db="EMBL/GenBank/DDBJ databases">
        <title>Whole genome sequencing of Grifola frondosa 9006-11.</title>
        <authorList>
            <person name="Min B."/>
            <person name="Park H."/>
            <person name="Kim J.-G."/>
            <person name="Cho H."/>
            <person name="Oh Y.-L."/>
            <person name="Kong W.-S."/>
            <person name="Choi I.-G."/>
        </authorList>
    </citation>
    <scope>NUCLEOTIDE SEQUENCE [LARGE SCALE GENOMIC DNA]</scope>
    <source>
        <strain evidence="3 4">9006-11</strain>
    </source>
</reference>
<dbReference type="InterPro" id="IPR007763">
    <property type="entry name" value="NDUFA12"/>
</dbReference>
<organism evidence="3 4">
    <name type="scientific">Grifola frondosa</name>
    <name type="common">Maitake</name>
    <name type="synonym">Polyporus frondosus</name>
    <dbReference type="NCBI Taxonomy" id="5627"/>
    <lineage>
        <taxon>Eukaryota</taxon>
        <taxon>Fungi</taxon>
        <taxon>Dikarya</taxon>
        <taxon>Basidiomycota</taxon>
        <taxon>Agaricomycotina</taxon>
        <taxon>Agaricomycetes</taxon>
        <taxon>Polyporales</taxon>
        <taxon>Grifolaceae</taxon>
        <taxon>Grifola</taxon>
    </lineage>
</organism>
<evidence type="ECO:0000256" key="1">
    <source>
        <dbReference type="ARBA" id="ARBA00007355"/>
    </source>
</evidence>
<dbReference type="OrthoDB" id="10255576at2759"/>